<dbReference type="InterPro" id="IPR013783">
    <property type="entry name" value="Ig-like_fold"/>
</dbReference>
<comment type="subcellular location">
    <subcellularLocation>
        <location evidence="1">Membrane</location>
    </subcellularLocation>
</comment>
<dbReference type="Gene3D" id="2.60.40.10">
    <property type="entry name" value="Immunoglobulins"/>
    <property type="match status" value="2"/>
</dbReference>
<evidence type="ECO:0000256" key="1">
    <source>
        <dbReference type="ARBA" id="ARBA00004370"/>
    </source>
</evidence>
<dbReference type="Proteomes" id="UP000537779">
    <property type="component" value="Unassembled WGS sequence"/>
</dbReference>
<feature type="non-terminal residue" evidence="5">
    <location>
        <position position="199"/>
    </location>
</feature>
<keyword evidence="3" id="KW-0472">Membrane</keyword>
<gene>
    <name evidence="5" type="primary">Slamf7</name>
    <name evidence="5" type="ORF">TYRSAV_R10154</name>
</gene>
<dbReference type="AlphaFoldDB" id="A0A7L0XUA3"/>
<evidence type="ECO:0000313" key="5">
    <source>
        <dbReference type="EMBL" id="NXM07672.1"/>
    </source>
</evidence>
<comment type="caution">
    <text evidence="5">The sequence shown here is derived from an EMBL/GenBank/DDBJ whole genome shotgun (WGS) entry which is preliminary data.</text>
</comment>
<protein>
    <submittedName>
        <fullName evidence="5">SLAF7 protein</fullName>
    </submittedName>
</protein>
<organism evidence="5 6">
    <name type="scientific">Tyrannus savana</name>
    <name type="common">Fork-tailed flycatcher</name>
    <name type="synonym">Muscivora tyrannus</name>
    <dbReference type="NCBI Taxonomy" id="137541"/>
    <lineage>
        <taxon>Eukaryota</taxon>
        <taxon>Metazoa</taxon>
        <taxon>Chordata</taxon>
        <taxon>Craniata</taxon>
        <taxon>Vertebrata</taxon>
        <taxon>Euteleostomi</taxon>
        <taxon>Archelosauria</taxon>
        <taxon>Archosauria</taxon>
        <taxon>Dinosauria</taxon>
        <taxon>Saurischia</taxon>
        <taxon>Theropoda</taxon>
        <taxon>Coelurosauria</taxon>
        <taxon>Aves</taxon>
        <taxon>Neognathae</taxon>
        <taxon>Neoaves</taxon>
        <taxon>Telluraves</taxon>
        <taxon>Australaves</taxon>
        <taxon>Passeriformes</taxon>
        <taxon>Tyrannidae</taxon>
        <taxon>Tyrannus</taxon>
    </lineage>
</organism>
<keyword evidence="4" id="KW-0325">Glycoprotein</keyword>
<name>A0A7L0XUA3_TYRSA</name>
<dbReference type="PANTHER" id="PTHR12080">
    <property type="entry name" value="SIGNALING LYMPHOCYTIC ACTIVATION MOLECULE"/>
    <property type="match status" value="1"/>
</dbReference>
<keyword evidence="2" id="KW-0732">Signal</keyword>
<feature type="non-terminal residue" evidence="5">
    <location>
        <position position="1"/>
    </location>
</feature>
<dbReference type="InterPro" id="IPR015631">
    <property type="entry name" value="CD2/SLAM_rcpt"/>
</dbReference>
<dbReference type="SUPFAM" id="SSF48726">
    <property type="entry name" value="Immunoglobulin"/>
    <property type="match status" value="1"/>
</dbReference>
<sequence>STVGDGSETEVIGAVGGSVTLHIHDLAGDGASWSFGSLPIMTVEFGEPPEAVFSDKIYKTRFTISEQGRALTISQLRLEDAGTYSAQNLQAKSTFTLHVYSELAEPRVSCEAQNCSAGGCRYGLRCALPGDGDHSPGLGNVSYGWSVGEQPRGEGPTVLVEESAPEEPVPLTCWARNPVSSRNVTVRPAELCAGKSPPK</sequence>
<dbReference type="EMBL" id="VXAW01011636">
    <property type="protein sequence ID" value="NXM07672.1"/>
    <property type="molecule type" value="Genomic_DNA"/>
</dbReference>
<evidence type="ECO:0000256" key="2">
    <source>
        <dbReference type="ARBA" id="ARBA00022729"/>
    </source>
</evidence>
<dbReference type="InterPro" id="IPR036179">
    <property type="entry name" value="Ig-like_dom_sf"/>
</dbReference>
<evidence type="ECO:0000256" key="3">
    <source>
        <dbReference type="ARBA" id="ARBA00023136"/>
    </source>
</evidence>
<accession>A0A7L0XUA3</accession>
<proteinExistence type="predicted"/>
<dbReference type="PANTHER" id="PTHR12080:SF55">
    <property type="entry name" value="LYMPHOCYTE FUNCTION-ASSOCIATED ANTIGEN 3"/>
    <property type="match status" value="1"/>
</dbReference>
<dbReference type="GO" id="GO:0016020">
    <property type="term" value="C:membrane"/>
    <property type="evidence" value="ECO:0007669"/>
    <property type="project" value="UniProtKB-SubCell"/>
</dbReference>
<reference evidence="5 6" key="1">
    <citation type="submission" date="2019-09" db="EMBL/GenBank/DDBJ databases">
        <title>Bird 10,000 Genomes (B10K) Project - Family phase.</title>
        <authorList>
            <person name="Zhang G."/>
        </authorList>
    </citation>
    <scope>NUCLEOTIDE SEQUENCE [LARGE SCALE GENOMIC DNA]</scope>
    <source>
        <strain evidence="5">B10K-DU-001-37</strain>
        <tissue evidence="5">Muscle</tissue>
    </source>
</reference>
<keyword evidence="6" id="KW-1185">Reference proteome</keyword>
<evidence type="ECO:0000256" key="4">
    <source>
        <dbReference type="ARBA" id="ARBA00023180"/>
    </source>
</evidence>
<evidence type="ECO:0000313" key="6">
    <source>
        <dbReference type="Proteomes" id="UP000537779"/>
    </source>
</evidence>